<feature type="region of interest" description="Disordered" evidence="1">
    <location>
        <begin position="90"/>
        <end position="113"/>
    </location>
</feature>
<sequence>GVTQLQCRLILASWDLLTAAWSCYSTSRCSLSLGLLSLHRPPVVLPASQSAYRHPPDLQQYLPHYLPHNLFTHPSLDPRLLCPVCPRLASTTQPSLTKDQNVPNLGPSCSRLE</sequence>
<evidence type="ECO:0000313" key="3">
    <source>
        <dbReference type="EMBL" id="SBP51304.1"/>
    </source>
</evidence>
<organism evidence="3">
    <name type="scientific">Nothobranchius furzeri</name>
    <name type="common">Turquoise killifish</name>
    <dbReference type="NCBI Taxonomy" id="105023"/>
    <lineage>
        <taxon>Eukaryota</taxon>
        <taxon>Metazoa</taxon>
        <taxon>Chordata</taxon>
        <taxon>Craniata</taxon>
        <taxon>Vertebrata</taxon>
        <taxon>Euteleostomi</taxon>
        <taxon>Actinopterygii</taxon>
        <taxon>Neopterygii</taxon>
        <taxon>Teleostei</taxon>
        <taxon>Neoteleostei</taxon>
        <taxon>Acanthomorphata</taxon>
        <taxon>Ovalentaria</taxon>
        <taxon>Atherinomorphae</taxon>
        <taxon>Cyprinodontiformes</taxon>
        <taxon>Nothobranchiidae</taxon>
        <taxon>Nothobranchius</taxon>
    </lineage>
</organism>
<gene>
    <name evidence="3" type="primary">NFIA</name>
</gene>
<protein>
    <submittedName>
        <fullName evidence="3">Nuclear factor I/A</fullName>
    </submittedName>
</protein>
<dbReference type="EMBL" id="HADY01012819">
    <property type="protein sequence ID" value="SBP51304.1"/>
    <property type="molecule type" value="Transcribed_RNA"/>
</dbReference>
<evidence type="ECO:0000256" key="1">
    <source>
        <dbReference type="SAM" id="MobiDB-lite"/>
    </source>
</evidence>
<feature type="non-terminal residue" evidence="3">
    <location>
        <position position="1"/>
    </location>
</feature>
<feature type="chain" id="PRO_5008365360" evidence="2">
    <location>
        <begin position="21"/>
        <end position="113"/>
    </location>
</feature>
<dbReference type="AlphaFoldDB" id="A0A1A8A898"/>
<proteinExistence type="predicted"/>
<feature type="signal peptide" evidence="2">
    <location>
        <begin position="1"/>
        <end position="20"/>
    </location>
</feature>
<reference evidence="3" key="2">
    <citation type="submission" date="2016-06" db="EMBL/GenBank/DDBJ databases">
        <title>The genome of a short-lived fish provides insights into sex chromosome evolution and the genetic control of aging.</title>
        <authorList>
            <person name="Reichwald K."/>
            <person name="Felder M."/>
            <person name="Petzold A."/>
            <person name="Koch P."/>
            <person name="Groth M."/>
            <person name="Platzer M."/>
        </authorList>
    </citation>
    <scope>NUCLEOTIDE SEQUENCE</scope>
    <source>
        <tissue evidence="3">Brain</tissue>
    </source>
</reference>
<feature type="compositionally biased region" description="Polar residues" evidence="1">
    <location>
        <begin position="90"/>
        <end position="103"/>
    </location>
</feature>
<reference evidence="3" key="1">
    <citation type="submission" date="2016-05" db="EMBL/GenBank/DDBJ databases">
        <authorList>
            <person name="Lavstsen T."/>
            <person name="Jespersen J.S."/>
        </authorList>
    </citation>
    <scope>NUCLEOTIDE SEQUENCE</scope>
    <source>
        <tissue evidence="3">Brain</tissue>
    </source>
</reference>
<name>A0A1A8A898_NOTFU</name>
<accession>A0A1A8A898</accession>
<keyword evidence="2" id="KW-0732">Signal</keyword>
<evidence type="ECO:0000256" key="2">
    <source>
        <dbReference type="SAM" id="SignalP"/>
    </source>
</evidence>